<evidence type="ECO:0000259" key="2">
    <source>
        <dbReference type="Pfam" id="PF23754"/>
    </source>
</evidence>
<sequence length="312" mass="34321">MMACMAVNIWDVWSQGTVPCMQRNVHLQLRKVWNPMQRVSAFCFGSPFTSHFLSFSTFVFGSEFLEFLISQSLYAHHRWTNTSKTTNATPWPPSAPPSHAARPTPTASSSVPAPAKSANTRSAITASTRTASPKNIERYYNHDDSDDDFHPHASVAPKSGSFSAGAGEYLSHRLDHNLCPDGPEEPPHPLPEFIGSGGGTGIFKVPVRAGVHPGRPPCLELRPHPLRETQVGKFLRTIACTETQLWAGQEAGVRVWNMTEAYEPGWGVGGRIRRGDEDAAPFFESVNISPTMCLIVDSANRLVWSGHQGWEN</sequence>
<protein>
    <submittedName>
        <fullName evidence="3">Type I inositol polyphosphate 5-phosphatase 13</fullName>
    </submittedName>
</protein>
<feature type="domain" description="IP5PC-F beta-propeller" evidence="2">
    <location>
        <begin position="226"/>
        <end position="308"/>
    </location>
</feature>
<proteinExistence type="predicted"/>
<evidence type="ECO:0000313" key="4">
    <source>
        <dbReference type="Proteomes" id="UP000288805"/>
    </source>
</evidence>
<organism evidence="3 4">
    <name type="scientific">Vitis vinifera</name>
    <name type="common">Grape</name>
    <dbReference type="NCBI Taxonomy" id="29760"/>
    <lineage>
        <taxon>Eukaryota</taxon>
        <taxon>Viridiplantae</taxon>
        <taxon>Streptophyta</taxon>
        <taxon>Embryophyta</taxon>
        <taxon>Tracheophyta</taxon>
        <taxon>Spermatophyta</taxon>
        <taxon>Magnoliopsida</taxon>
        <taxon>eudicotyledons</taxon>
        <taxon>Gunneridae</taxon>
        <taxon>Pentapetalae</taxon>
        <taxon>rosids</taxon>
        <taxon>Vitales</taxon>
        <taxon>Vitaceae</taxon>
        <taxon>Viteae</taxon>
        <taxon>Vitis</taxon>
    </lineage>
</organism>
<evidence type="ECO:0000256" key="1">
    <source>
        <dbReference type="SAM" id="MobiDB-lite"/>
    </source>
</evidence>
<dbReference type="AlphaFoldDB" id="A0A438GD96"/>
<feature type="compositionally biased region" description="Basic and acidic residues" evidence="1">
    <location>
        <begin position="135"/>
        <end position="151"/>
    </location>
</feature>
<dbReference type="InterPro" id="IPR056454">
    <property type="entry name" value="Beta-prop_IP5PC_F"/>
</dbReference>
<dbReference type="Proteomes" id="UP000288805">
    <property type="component" value="Unassembled WGS sequence"/>
</dbReference>
<feature type="compositionally biased region" description="Low complexity" evidence="1">
    <location>
        <begin position="97"/>
        <end position="132"/>
    </location>
</feature>
<gene>
    <name evidence="3" type="primary">IP5P13_0</name>
    <name evidence="3" type="ORF">CK203_051505</name>
</gene>
<dbReference type="EMBL" id="QGNW01000470">
    <property type="protein sequence ID" value="RVW70183.1"/>
    <property type="molecule type" value="Genomic_DNA"/>
</dbReference>
<accession>A0A438GD96</accession>
<evidence type="ECO:0000313" key="3">
    <source>
        <dbReference type="EMBL" id="RVW70183.1"/>
    </source>
</evidence>
<name>A0A438GD96_VITVI</name>
<feature type="region of interest" description="Disordered" evidence="1">
    <location>
        <begin position="85"/>
        <end position="162"/>
    </location>
</feature>
<comment type="caution">
    <text evidence="3">The sequence shown here is derived from an EMBL/GenBank/DDBJ whole genome shotgun (WGS) entry which is preliminary data.</text>
</comment>
<dbReference type="Pfam" id="PF23754">
    <property type="entry name" value="Beta-prop_IP5PC_F"/>
    <property type="match status" value="1"/>
</dbReference>
<reference evidence="3 4" key="1">
    <citation type="journal article" date="2018" name="PLoS Genet.">
        <title>Population sequencing reveals clonal diversity and ancestral inbreeding in the grapevine cultivar Chardonnay.</title>
        <authorList>
            <person name="Roach M.J."/>
            <person name="Johnson D.L."/>
            <person name="Bohlmann J."/>
            <person name="van Vuuren H.J."/>
            <person name="Jones S.J."/>
            <person name="Pretorius I.S."/>
            <person name="Schmidt S.A."/>
            <person name="Borneman A.R."/>
        </authorList>
    </citation>
    <scope>NUCLEOTIDE SEQUENCE [LARGE SCALE GENOMIC DNA]</scope>
    <source>
        <strain evidence="4">cv. Chardonnay</strain>
        <tissue evidence="3">Leaf</tissue>
    </source>
</reference>